<dbReference type="Gene3D" id="1.20.120.720">
    <property type="entry name" value="Myosin VI head, motor domain, U50 subdomain"/>
    <property type="match status" value="1"/>
</dbReference>
<gene>
    <name evidence="9" type="ORF">THRCLA_10021</name>
</gene>
<feature type="non-terminal residue" evidence="9">
    <location>
        <position position="1246"/>
    </location>
</feature>
<dbReference type="STRING" id="74557.A0A1V9YTB6"/>
<comment type="similarity">
    <text evidence="6">Belongs to the TRAFAC class myosin-kinesin ATPase superfamily. Myosin family.</text>
</comment>
<keyword evidence="3 6" id="KW-0518">Myosin</keyword>
<dbReference type="PANTHER" id="PTHR13140">
    <property type="entry name" value="MYOSIN"/>
    <property type="match status" value="1"/>
</dbReference>
<organism evidence="9 10">
    <name type="scientific">Thraustotheca clavata</name>
    <dbReference type="NCBI Taxonomy" id="74557"/>
    <lineage>
        <taxon>Eukaryota</taxon>
        <taxon>Sar</taxon>
        <taxon>Stramenopiles</taxon>
        <taxon>Oomycota</taxon>
        <taxon>Saprolegniomycetes</taxon>
        <taxon>Saprolegniales</taxon>
        <taxon>Achlyaceae</taxon>
        <taxon>Thraustotheca</taxon>
    </lineage>
</organism>
<feature type="coiled-coil region" evidence="7">
    <location>
        <begin position="1049"/>
        <end position="1172"/>
    </location>
</feature>
<keyword evidence="2 6" id="KW-0067">ATP-binding</keyword>
<keyword evidence="5 6" id="KW-0009">Actin-binding</keyword>
<dbReference type="InterPro" id="IPR027417">
    <property type="entry name" value="P-loop_NTPase"/>
</dbReference>
<proteinExistence type="inferred from homology"/>
<feature type="domain" description="Myosin motor" evidence="8">
    <location>
        <begin position="77"/>
        <end position="837"/>
    </location>
</feature>
<keyword evidence="10" id="KW-1185">Reference proteome</keyword>
<evidence type="ECO:0000256" key="1">
    <source>
        <dbReference type="ARBA" id="ARBA00022741"/>
    </source>
</evidence>
<dbReference type="GO" id="GO:0007015">
    <property type="term" value="P:actin filament organization"/>
    <property type="evidence" value="ECO:0007669"/>
    <property type="project" value="TreeGrafter"/>
</dbReference>
<evidence type="ECO:0000256" key="7">
    <source>
        <dbReference type="SAM" id="Coils"/>
    </source>
</evidence>
<keyword evidence="4 6" id="KW-0505">Motor protein</keyword>
<dbReference type="InterPro" id="IPR001609">
    <property type="entry name" value="Myosin_head_motor_dom-like"/>
</dbReference>
<dbReference type="PROSITE" id="PS51456">
    <property type="entry name" value="MYOSIN_MOTOR"/>
    <property type="match status" value="1"/>
</dbReference>
<feature type="coiled-coil region" evidence="7">
    <location>
        <begin position="1216"/>
        <end position="1243"/>
    </location>
</feature>
<dbReference type="GO" id="GO:0005524">
    <property type="term" value="F:ATP binding"/>
    <property type="evidence" value="ECO:0007669"/>
    <property type="project" value="UniProtKB-UniRule"/>
</dbReference>
<comment type="caution">
    <text evidence="9">The sequence shown here is derived from an EMBL/GenBank/DDBJ whole genome shotgun (WGS) entry which is preliminary data.</text>
</comment>
<dbReference type="GO" id="GO:0016459">
    <property type="term" value="C:myosin complex"/>
    <property type="evidence" value="ECO:0007669"/>
    <property type="project" value="UniProtKB-KW"/>
</dbReference>
<dbReference type="GO" id="GO:0000146">
    <property type="term" value="F:microfilament motor activity"/>
    <property type="evidence" value="ECO:0007669"/>
    <property type="project" value="TreeGrafter"/>
</dbReference>
<evidence type="ECO:0000256" key="5">
    <source>
        <dbReference type="ARBA" id="ARBA00023203"/>
    </source>
</evidence>
<dbReference type="PANTHER" id="PTHR13140:SF845">
    <property type="entry name" value="MYOSIN-LIKE PROTEIN"/>
    <property type="match status" value="1"/>
</dbReference>
<dbReference type="GO" id="GO:0016020">
    <property type="term" value="C:membrane"/>
    <property type="evidence" value="ECO:0007669"/>
    <property type="project" value="TreeGrafter"/>
</dbReference>
<dbReference type="Gene3D" id="1.10.10.820">
    <property type="match status" value="1"/>
</dbReference>
<dbReference type="AlphaFoldDB" id="A0A1V9YTB6"/>
<dbReference type="EMBL" id="JNBS01002941">
    <property type="protein sequence ID" value="OQR88927.1"/>
    <property type="molecule type" value="Genomic_DNA"/>
</dbReference>
<dbReference type="PROSITE" id="PS50096">
    <property type="entry name" value="IQ"/>
    <property type="match status" value="1"/>
</dbReference>
<dbReference type="Gene3D" id="3.40.850.10">
    <property type="entry name" value="Kinesin motor domain"/>
    <property type="match status" value="1"/>
</dbReference>
<evidence type="ECO:0000313" key="10">
    <source>
        <dbReference type="Proteomes" id="UP000243217"/>
    </source>
</evidence>
<protein>
    <submittedName>
        <fullName evidence="9">Myosin</fullName>
    </submittedName>
</protein>
<accession>A0A1V9YTB6</accession>
<feature type="region of interest" description="Actin-binding" evidence="6">
    <location>
        <begin position="714"/>
        <end position="736"/>
    </location>
</feature>
<dbReference type="Pfam" id="PF00063">
    <property type="entry name" value="Myosin_head"/>
    <property type="match status" value="2"/>
</dbReference>
<evidence type="ECO:0000313" key="9">
    <source>
        <dbReference type="EMBL" id="OQR88927.1"/>
    </source>
</evidence>
<sequence length="1246" mass="141517">MTTNVLMPSKLRIGDLYWRQDGPSNWLLGQVLALNSNDETVTFGVVDEATGKLTPNTPPQVLQTTQYPLFPANPLNMNCADMTALRYLHEAALVKNLYDRWMASDRQPYSAMSNVLIAVNPLRQVKNPDKQLIVAQALDKSPPHPYQVAENAYRQMRTIKQNQSIIISGESGAGKTETSKIILDYLTDRSSLDTKHNGSPEEEHAILEHALGDRLMETIPILESFGNAKTHRNHNSSRFGKYMRLQFTPTENGNDSAVLRLTGASIDTYLLEKSRLVMTPEGERNFHVFYELMRSGNSALLQKLKLVPNPYEQGGKKIEDWMNTYRYLNRSQCLDAEMIDDRINYQRLVSALDYVGIDTDELFRTMAGLLHLGNIEFDEEDTIEGLTAVLRPTNTNADSPEVTNHSSVLEIAAELLGLNSDELMNVMLSKKISRQNSSGGERLIRRQFSVYVVKKDVKQANYSRDTIAKMIYEQVFAGLMRHITDALEYNMEMKDDLPYIGVLDIFGFEDFEPRNRNSFEQLLINYANETLQSMFNECILKAEQELYEAENIYSPQRVNVGFAFGKAEGKLGLPYAPPPEQLMPYVDNHECLSLMADRHDSIFSMMDTVGKLAGASDKKLLDKLHAAFKKHSCYPMPHPKDAINTFCIKHYAGIVSYRIDEFIDKNNNVTSMQFEDLMMSSTLKILRCSTSAGSDMPVLTKTPGSISSTFSKQMKGLTQELQSTRCNFIRCIKPNSKMDDKVFDRESVLTQLRCSGTVEASHVLQVGLPNRVSYHELLSIYTEKLGQPLISKFKEDGRFFTQALCAVLGFSTEAFRLGESRLFFKANQVDLLDRLLSATDLIPADDLSKKLTHYLARSRWVSAATKVCVLAHFEKLYAASRKRQHAIVLQCFVRQVLARIMLKKLRKRARVASLWNKFRERLVVQSSFNGCKEDKLTLLQALMVQPSVQTSSKWLLTWLQPMQRAMYIQKLGRNACITYICKRAFIELLEQVREKRATVQLQSQVRRYLAAKQVEVVRKKLNAQKNWRRVRLMWKASICFNALYKRAHLVNLERENTRIVEENKTLSTELTASKVAYDELKVSMKANIEALENKLGESETQYTHLEQALANKDLEVHELLAKKDTEIEDLEEKLADADTTLEWTISKKDTTITTLQAQLAEISATLAALQAQHTACADTLNTTLACHAEEKSKLQLEFNATIEQYNSQISAFKMQTTALNEKLTSAEAQRTALEHQLQEATAAREA</sequence>
<dbReference type="PRINTS" id="PR00193">
    <property type="entry name" value="MYOSINHEAVY"/>
</dbReference>
<dbReference type="SUPFAM" id="SSF52540">
    <property type="entry name" value="P-loop containing nucleoside triphosphate hydrolases"/>
    <property type="match status" value="1"/>
</dbReference>
<feature type="binding site" evidence="6">
    <location>
        <begin position="169"/>
        <end position="176"/>
    </location>
    <ligand>
        <name>ATP</name>
        <dbReference type="ChEBI" id="CHEBI:30616"/>
    </ligand>
</feature>
<dbReference type="Gene3D" id="1.20.58.530">
    <property type="match status" value="1"/>
</dbReference>
<dbReference type="SMART" id="SM00242">
    <property type="entry name" value="MYSc"/>
    <property type="match status" value="1"/>
</dbReference>
<evidence type="ECO:0000259" key="8">
    <source>
        <dbReference type="PROSITE" id="PS51456"/>
    </source>
</evidence>
<dbReference type="InterPro" id="IPR036961">
    <property type="entry name" value="Kinesin_motor_dom_sf"/>
</dbReference>
<evidence type="ECO:0000256" key="2">
    <source>
        <dbReference type="ARBA" id="ARBA00022840"/>
    </source>
</evidence>
<keyword evidence="1 6" id="KW-0547">Nucleotide-binding</keyword>
<reference evidence="9 10" key="1">
    <citation type="journal article" date="2014" name="Genome Biol. Evol.">
        <title>The secreted proteins of Achlya hypogyna and Thraustotheca clavata identify the ancestral oomycete secretome and reveal gene acquisitions by horizontal gene transfer.</title>
        <authorList>
            <person name="Misner I."/>
            <person name="Blouin N."/>
            <person name="Leonard G."/>
            <person name="Richards T.A."/>
            <person name="Lane C.E."/>
        </authorList>
    </citation>
    <scope>NUCLEOTIDE SEQUENCE [LARGE SCALE GENOMIC DNA]</scope>
    <source>
        <strain evidence="9 10">ATCC 34112</strain>
    </source>
</reference>
<name>A0A1V9YTB6_9STRA</name>
<keyword evidence="7" id="KW-0175">Coiled coil</keyword>
<dbReference type="GO" id="GO:0051015">
    <property type="term" value="F:actin filament binding"/>
    <property type="evidence" value="ECO:0007669"/>
    <property type="project" value="TreeGrafter"/>
</dbReference>
<dbReference type="Gene3D" id="1.20.5.4820">
    <property type="match status" value="1"/>
</dbReference>
<evidence type="ECO:0000256" key="3">
    <source>
        <dbReference type="ARBA" id="ARBA00023123"/>
    </source>
</evidence>
<evidence type="ECO:0000256" key="6">
    <source>
        <dbReference type="PROSITE-ProRule" id="PRU00782"/>
    </source>
</evidence>
<dbReference type="Proteomes" id="UP000243217">
    <property type="component" value="Unassembled WGS sequence"/>
</dbReference>
<dbReference type="GO" id="GO:0005737">
    <property type="term" value="C:cytoplasm"/>
    <property type="evidence" value="ECO:0007669"/>
    <property type="project" value="TreeGrafter"/>
</dbReference>
<dbReference type="OrthoDB" id="77347at2759"/>
<evidence type="ECO:0000256" key="4">
    <source>
        <dbReference type="ARBA" id="ARBA00023175"/>
    </source>
</evidence>